<keyword evidence="10" id="KW-1015">Disulfide bond</keyword>
<reference evidence="14" key="2">
    <citation type="submission" date="2008-12" db="EMBL/GenBank/DDBJ databases">
        <title>Improved gene annotation of the rice (Oryza sativa) genomes.</title>
        <authorList>
            <person name="Wang J."/>
            <person name="Li R."/>
            <person name="Fan W."/>
            <person name="Huang Q."/>
            <person name="Zhang J."/>
            <person name="Zhou Y."/>
            <person name="Hu Y."/>
            <person name="Zi S."/>
            <person name="Li J."/>
            <person name="Ni P."/>
            <person name="Zheng H."/>
            <person name="Zhang Y."/>
            <person name="Zhao M."/>
            <person name="Hao Q."/>
            <person name="McDermott J."/>
            <person name="Samudrala R."/>
            <person name="Kristiansen K."/>
            <person name="Wong G.K.-S."/>
        </authorList>
    </citation>
    <scope>NUCLEOTIDE SEQUENCE</scope>
</reference>
<dbReference type="GO" id="GO:0020037">
    <property type="term" value="F:heme binding"/>
    <property type="evidence" value="ECO:0007669"/>
    <property type="project" value="InterPro"/>
</dbReference>
<dbReference type="GO" id="GO:0046872">
    <property type="term" value="F:metal ion binding"/>
    <property type="evidence" value="ECO:0007669"/>
    <property type="project" value="UniProtKB-KW"/>
</dbReference>
<feature type="domain" description="Plant heme peroxidase family profile" evidence="13">
    <location>
        <begin position="1"/>
        <end position="77"/>
    </location>
</feature>
<keyword evidence="3" id="KW-0349">Heme</keyword>
<dbReference type="GO" id="GO:0006979">
    <property type="term" value="P:response to oxidative stress"/>
    <property type="evidence" value="ECO:0007669"/>
    <property type="project" value="InterPro"/>
</dbReference>
<dbReference type="PANTHER" id="PTHR31517:SF84">
    <property type="entry name" value="PEROXIDASE"/>
    <property type="match status" value="1"/>
</dbReference>
<keyword evidence="7 9" id="KW-0408">Iron</keyword>
<keyword evidence="5 9" id="KW-0106">Calcium</keyword>
<feature type="binding site" evidence="9">
    <location>
        <position position="60"/>
    </location>
    <ligand>
        <name>Ca(2+)</name>
        <dbReference type="ChEBI" id="CHEBI:29108"/>
        <label>2</label>
    </ligand>
</feature>
<feature type="binding site" evidence="9">
    <location>
        <position position="57"/>
    </location>
    <ligand>
        <name>Ca(2+)</name>
        <dbReference type="ChEBI" id="CHEBI:29108"/>
        <label>2</label>
    </ligand>
</feature>
<gene>
    <name evidence="14" type="ORF">OsJ_25295</name>
</gene>
<evidence type="ECO:0000256" key="11">
    <source>
        <dbReference type="RuleBase" id="RU004241"/>
    </source>
</evidence>
<evidence type="ECO:0000256" key="7">
    <source>
        <dbReference type="ARBA" id="ARBA00023004"/>
    </source>
</evidence>
<dbReference type="EMBL" id="CM000144">
    <property type="protein sequence ID" value="EEE67669.1"/>
    <property type="molecule type" value="Genomic_DNA"/>
</dbReference>
<comment type="cofactor">
    <cofactor evidence="9">
        <name>Ca(2+)</name>
        <dbReference type="ChEBI" id="CHEBI:29108"/>
    </cofactor>
    <text evidence="9">Binds 2 calcium ions per subunit.</text>
</comment>
<dbReference type="GO" id="GO:0140825">
    <property type="term" value="F:lactoperoxidase activity"/>
    <property type="evidence" value="ECO:0007669"/>
    <property type="project" value="UniProtKB-EC"/>
</dbReference>
<evidence type="ECO:0000256" key="9">
    <source>
        <dbReference type="PIRSR" id="PIRSR600823-3"/>
    </source>
</evidence>
<dbReference type="Pfam" id="PF00141">
    <property type="entry name" value="peroxidase"/>
    <property type="match status" value="1"/>
</dbReference>
<organism evidence="14">
    <name type="scientific">Oryza sativa subsp. japonica</name>
    <name type="common">Rice</name>
    <dbReference type="NCBI Taxonomy" id="39947"/>
    <lineage>
        <taxon>Eukaryota</taxon>
        <taxon>Viridiplantae</taxon>
        <taxon>Streptophyta</taxon>
        <taxon>Embryophyta</taxon>
        <taxon>Tracheophyta</taxon>
        <taxon>Spermatophyta</taxon>
        <taxon>Magnoliopsida</taxon>
        <taxon>Liliopsida</taxon>
        <taxon>Poales</taxon>
        <taxon>Poaceae</taxon>
        <taxon>BOP clade</taxon>
        <taxon>Oryzoideae</taxon>
        <taxon>Oryzeae</taxon>
        <taxon>Oryzinae</taxon>
        <taxon>Oryza</taxon>
        <taxon>Oryza sativa</taxon>
    </lineage>
</organism>
<dbReference type="InterPro" id="IPR000823">
    <property type="entry name" value="Peroxidase_pln"/>
</dbReference>
<evidence type="ECO:0000256" key="4">
    <source>
        <dbReference type="ARBA" id="ARBA00022723"/>
    </source>
</evidence>
<reference evidence="14" key="1">
    <citation type="journal article" date="2005" name="PLoS Biol.">
        <title>The genomes of Oryza sativa: a history of duplications.</title>
        <authorList>
            <person name="Yu J."/>
            <person name="Wang J."/>
            <person name="Lin W."/>
            <person name="Li S."/>
            <person name="Li H."/>
            <person name="Zhou J."/>
            <person name="Ni P."/>
            <person name="Dong W."/>
            <person name="Hu S."/>
            <person name="Zeng C."/>
            <person name="Zhang J."/>
            <person name="Zhang Y."/>
            <person name="Li R."/>
            <person name="Xu Z."/>
            <person name="Li S."/>
            <person name="Li X."/>
            <person name="Zheng H."/>
            <person name="Cong L."/>
            <person name="Lin L."/>
            <person name="Yin J."/>
            <person name="Geng J."/>
            <person name="Li G."/>
            <person name="Shi J."/>
            <person name="Liu J."/>
            <person name="Lv H."/>
            <person name="Li J."/>
            <person name="Wang J."/>
            <person name="Deng Y."/>
            <person name="Ran L."/>
            <person name="Shi X."/>
            <person name="Wang X."/>
            <person name="Wu Q."/>
            <person name="Li C."/>
            <person name="Ren X."/>
            <person name="Wang J."/>
            <person name="Wang X."/>
            <person name="Li D."/>
            <person name="Liu D."/>
            <person name="Zhang X."/>
            <person name="Ji Z."/>
            <person name="Zhao W."/>
            <person name="Sun Y."/>
            <person name="Zhang Z."/>
            <person name="Bao J."/>
            <person name="Han Y."/>
            <person name="Dong L."/>
            <person name="Ji J."/>
            <person name="Chen P."/>
            <person name="Wu S."/>
            <person name="Liu J."/>
            <person name="Xiao Y."/>
            <person name="Bu D."/>
            <person name="Tan J."/>
            <person name="Yang L."/>
            <person name="Ye C."/>
            <person name="Zhang J."/>
            <person name="Xu J."/>
            <person name="Zhou Y."/>
            <person name="Yu Y."/>
            <person name="Zhang B."/>
            <person name="Zhuang S."/>
            <person name="Wei H."/>
            <person name="Liu B."/>
            <person name="Lei M."/>
            <person name="Yu H."/>
            <person name="Li Y."/>
            <person name="Xu H."/>
            <person name="Wei S."/>
            <person name="He X."/>
            <person name="Fang L."/>
            <person name="Zhang Z."/>
            <person name="Zhang Y."/>
            <person name="Huang X."/>
            <person name="Su Z."/>
            <person name="Tong W."/>
            <person name="Li J."/>
            <person name="Tong Z."/>
            <person name="Li S."/>
            <person name="Ye J."/>
            <person name="Wang L."/>
            <person name="Fang L."/>
            <person name="Lei T."/>
            <person name="Chen C."/>
            <person name="Chen H."/>
            <person name="Xu Z."/>
            <person name="Li H."/>
            <person name="Huang H."/>
            <person name="Zhang F."/>
            <person name="Xu H."/>
            <person name="Li N."/>
            <person name="Zhao C."/>
            <person name="Li S."/>
            <person name="Dong L."/>
            <person name="Huang Y."/>
            <person name="Li L."/>
            <person name="Xi Y."/>
            <person name="Qi Q."/>
            <person name="Li W."/>
            <person name="Zhang B."/>
            <person name="Hu W."/>
            <person name="Zhang Y."/>
            <person name="Tian X."/>
            <person name="Jiao Y."/>
            <person name="Liang X."/>
            <person name="Jin J."/>
            <person name="Gao L."/>
            <person name="Zheng W."/>
            <person name="Hao B."/>
            <person name="Liu S."/>
            <person name="Wang W."/>
            <person name="Yuan L."/>
            <person name="Cao M."/>
            <person name="McDermott J."/>
            <person name="Samudrala R."/>
            <person name="Wang J."/>
            <person name="Wong G.K."/>
            <person name="Yang H."/>
        </authorList>
    </citation>
    <scope>NUCLEOTIDE SEQUENCE [LARGE SCALE GENOMIC DNA]</scope>
</reference>
<evidence type="ECO:0000256" key="2">
    <source>
        <dbReference type="ARBA" id="ARBA00022559"/>
    </source>
</evidence>
<dbReference type="PANTHER" id="PTHR31517">
    <property type="match status" value="1"/>
</dbReference>
<evidence type="ECO:0000256" key="8">
    <source>
        <dbReference type="ARBA" id="ARBA00023324"/>
    </source>
</evidence>
<sequence>MVALSGTHSIGRSQCSSFADRVPPPSGTTTSGSDMDADLVASLRRQCTTPSDTVAQDAVTPDALDNQYYKQGRIQHGGGGVSSPHY</sequence>
<keyword evidence="4 9" id="KW-0479">Metal-binding</keyword>
<keyword evidence="6" id="KW-0560">Oxidoreductase</keyword>
<dbReference type="InterPro" id="IPR010255">
    <property type="entry name" value="Haem_peroxidase_sf"/>
</dbReference>
<evidence type="ECO:0000256" key="1">
    <source>
        <dbReference type="ARBA" id="ARBA00000189"/>
    </source>
</evidence>
<feature type="binding site" evidence="9">
    <location>
        <position position="65"/>
    </location>
    <ligand>
        <name>Ca(2+)</name>
        <dbReference type="ChEBI" id="CHEBI:29108"/>
        <label>2</label>
    </ligand>
</feature>
<proteinExistence type="inferred from homology"/>
<feature type="compositionally biased region" description="Polar residues" evidence="12">
    <location>
        <begin position="1"/>
        <end position="17"/>
    </location>
</feature>
<feature type="disulfide bond" evidence="10">
    <location>
        <begin position="15"/>
        <end position="47"/>
    </location>
</feature>
<protein>
    <recommendedName>
        <fullName evidence="13">Plant heme peroxidase family profile domain-containing protein</fullName>
    </recommendedName>
</protein>
<evidence type="ECO:0000256" key="6">
    <source>
        <dbReference type="ARBA" id="ARBA00023002"/>
    </source>
</evidence>
<dbReference type="InterPro" id="IPR002016">
    <property type="entry name" value="Haem_peroxidase"/>
</dbReference>
<keyword evidence="8" id="KW-0376">Hydrogen peroxide</keyword>
<comment type="cofactor">
    <cofactor evidence="9">
        <name>heme b</name>
        <dbReference type="ChEBI" id="CHEBI:60344"/>
    </cofactor>
    <text evidence="9">Binds 1 heme b (iron(II)-protoporphyrin IX) group per subunit.</text>
</comment>
<evidence type="ECO:0000256" key="12">
    <source>
        <dbReference type="SAM" id="MobiDB-lite"/>
    </source>
</evidence>
<comment type="similarity">
    <text evidence="11">Belongs to the peroxidase family.</text>
</comment>
<feature type="compositionally biased region" description="Polar residues" evidence="12">
    <location>
        <begin position="45"/>
        <end position="54"/>
    </location>
</feature>
<dbReference type="AlphaFoldDB" id="B9FUG2"/>
<evidence type="ECO:0000259" key="13">
    <source>
        <dbReference type="PROSITE" id="PS50873"/>
    </source>
</evidence>
<evidence type="ECO:0000256" key="10">
    <source>
        <dbReference type="PIRSR" id="PIRSR600823-5"/>
    </source>
</evidence>
<accession>B9FUG2</accession>
<keyword evidence="2" id="KW-0575">Peroxidase</keyword>
<feature type="compositionally biased region" description="Gly residues" evidence="12">
    <location>
        <begin position="75"/>
        <end position="86"/>
    </location>
</feature>
<evidence type="ECO:0000256" key="3">
    <source>
        <dbReference type="ARBA" id="ARBA00022617"/>
    </source>
</evidence>
<evidence type="ECO:0000313" key="14">
    <source>
        <dbReference type="EMBL" id="EEE67669.1"/>
    </source>
</evidence>
<dbReference type="GO" id="GO:0042744">
    <property type="term" value="P:hydrogen peroxide catabolic process"/>
    <property type="evidence" value="ECO:0007669"/>
    <property type="project" value="UniProtKB-KW"/>
</dbReference>
<dbReference type="Proteomes" id="UP000007752">
    <property type="component" value="Chromosome 7"/>
</dbReference>
<feature type="binding site" description="axial binding residue" evidence="9">
    <location>
        <position position="8"/>
    </location>
    <ligand>
        <name>heme b</name>
        <dbReference type="ChEBI" id="CHEBI:60344"/>
    </ligand>
    <ligandPart>
        <name>Fe</name>
        <dbReference type="ChEBI" id="CHEBI:18248"/>
    </ligandPart>
</feature>
<dbReference type="Gene3D" id="1.10.420.10">
    <property type="entry name" value="Peroxidase, domain 2"/>
    <property type="match status" value="1"/>
</dbReference>
<feature type="region of interest" description="Disordered" evidence="12">
    <location>
        <begin position="1"/>
        <end position="86"/>
    </location>
</feature>
<dbReference type="SUPFAM" id="SSF48113">
    <property type="entry name" value="Heme-dependent peroxidases"/>
    <property type="match status" value="1"/>
</dbReference>
<name>B9FUG2_ORYSJ</name>
<evidence type="ECO:0000256" key="5">
    <source>
        <dbReference type="ARBA" id="ARBA00022837"/>
    </source>
</evidence>
<comment type="catalytic activity">
    <reaction evidence="1">
        <text>2 a phenolic donor + H2O2 = 2 a phenolic radical donor + 2 H2O</text>
        <dbReference type="Rhea" id="RHEA:56136"/>
        <dbReference type="ChEBI" id="CHEBI:15377"/>
        <dbReference type="ChEBI" id="CHEBI:16240"/>
        <dbReference type="ChEBI" id="CHEBI:139520"/>
        <dbReference type="ChEBI" id="CHEBI:139521"/>
        <dbReference type="EC" id="1.11.1.7"/>
    </reaction>
</comment>
<dbReference type="PROSITE" id="PS50873">
    <property type="entry name" value="PEROXIDASE_4"/>
    <property type="match status" value="1"/>
</dbReference>